<feature type="domain" description="Helicase ATP-binding" evidence="2">
    <location>
        <begin position="315"/>
        <end position="471"/>
    </location>
</feature>
<sequence length="782" mass="88441">MSQLTEEQKILIEEKKQIALQKLLTNKQLKKDSNPKLLNQSSILQYSPIFPKVQQNYFHADQNINVEEYKRSGEQNFSQLKSFQTPSRNSFSPNLKNKTFIPVTSQTINVVSSIFNKNSIETQGLSLSTPNNISSFKGSKINGRKDTVARNISLKEFSNQSVIKSCEINRLQNTQSHTQKLIVSEGFDDNIIYPAKSDKISVELSFVVKSPIWFRCQCSDKKHNNGIIRQIAKNISSCTYEPSSGSWLFHIKDHQTVKSLFEKSLNVTLNDIPSNVVKLLQKAHNNSKINKNTDICKIDSDLLEKLLPFQREGVVFGIEHNGRLLIADDMGLGKTVQAIAICLYYRDKWPVLIICPSSVKMSWKQHFSDWLPSLTEEEINIVSTGKENPCKGQVNIISYDLASKLSNALLSQKFDIIVMDESHFLKSHNASRTKNILPLLQASKHVILLSGTPALSRPKELFTQISALDQKLFGSFHSFRLRYCDAKETKYGWDDNGCSNSEELSAVLSSTIMIRRMKSEVLNQLPEKQRQIIILDPSFVECSKKLQSSCQYFVTSQKKDKRTALLAYYEDTSSAKLNGVCEFISDKLLIGQKIIVFAHHIKMLDGIEEVVRKKNICSIRIDGSTNSKQRQVLVDDFTNNKECLIAILSLTAAGTGLNISVSSCVIFAELYWNPGQLIQAEDRAYRIGQKNAVSVIYLVAKNTADDYIWPIVQEKLHILTNLGVGSRAGLHGQTSSFKDSRQRQIEDFFNEMLQDCDDIFLENDCISSKDGEESCSKRMKMS</sequence>
<dbReference type="GeneID" id="100213250"/>
<keyword evidence="4" id="KW-1185">Reference proteome</keyword>
<name>A0ABM4CWB5_HYDVU</name>
<dbReference type="SMART" id="SM00487">
    <property type="entry name" value="DEXDc"/>
    <property type="match status" value="1"/>
</dbReference>
<dbReference type="SMART" id="SM00490">
    <property type="entry name" value="HELICc"/>
    <property type="match status" value="1"/>
</dbReference>
<dbReference type="Gene3D" id="3.40.50.300">
    <property type="entry name" value="P-loop containing nucleotide triphosphate hydrolases"/>
    <property type="match status" value="1"/>
</dbReference>
<dbReference type="InterPro" id="IPR000330">
    <property type="entry name" value="SNF2_N"/>
</dbReference>
<feature type="domain" description="Helicase C-terminal" evidence="3">
    <location>
        <begin position="583"/>
        <end position="738"/>
    </location>
</feature>
<evidence type="ECO:0000313" key="5">
    <source>
        <dbReference type="RefSeq" id="XP_065666232.1"/>
    </source>
</evidence>
<dbReference type="Pfam" id="PF00271">
    <property type="entry name" value="Helicase_C"/>
    <property type="match status" value="1"/>
</dbReference>
<dbReference type="PANTHER" id="PTHR45766">
    <property type="entry name" value="DNA ANNEALING HELICASE AND ENDONUCLEASE ZRANB3 FAMILY MEMBER"/>
    <property type="match status" value="1"/>
</dbReference>
<dbReference type="CDD" id="cd18010">
    <property type="entry name" value="DEXHc_HARP_SMARCAL1"/>
    <property type="match status" value="1"/>
</dbReference>
<dbReference type="RefSeq" id="XP_065666232.1">
    <property type="nucleotide sequence ID" value="XM_065810160.1"/>
</dbReference>
<dbReference type="InterPro" id="IPR049730">
    <property type="entry name" value="SNF2/RAD54-like_C"/>
</dbReference>
<dbReference type="PROSITE" id="PS51192">
    <property type="entry name" value="HELICASE_ATP_BIND_1"/>
    <property type="match status" value="1"/>
</dbReference>
<gene>
    <name evidence="5" type="primary">LOC100213250</name>
</gene>
<protein>
    <submittedName>
        <fullName evidence="5">SWI/SNF-related matrix-associated actin-dependent regulator of chromatin subfamily A-like protein 1 isoform X3</fullName>
    </submittedName>
</protein>
<evidence type="ECO:0000259" key="2">
    <source>
        <dbReference type="PROSITE" id="PS51192"/>
    </source>
</evidence>
<reference evidence="5" key="1">
    <citation type="submission" date="2025-08" db="UniProtKB">
        <authorList>
            <consortium name="RefSeq"/>
        </authorList>
    </citation>
    <scope>IDENTIFICATION</scope>
</reference>
<dbReference type="InterPro" id="IPR014001">
    <property type="entry name" value="Helicase_ATP-bd"/>
</dbReference>
<evidence type="ECO:0000256" key="1">
    <source>
        <dbReference type="ARBA" id="ARBA00022801"/>
    </source>
</evidence>
<dbReference type="Gene3D" id="3.40.50.10810">
    <property type="entry name" value="Tandem AAA-ATPase domain"/>
    <property type="match status" value="1"/>
</dbReference>
<evidence type="ECO:0000313" key="4">
    <source>
        <dbReference type="Proteomes" id="UP001652625"/>
    </source>
</evidence>
<accession>A0ABM4CWB5</accession>
<organism evidence="4 5">
    <name type="scientific">Hydra vulgaris</name>
    <name type="common">Hydra</name>
    <name type="synonym">Hydra attenuata</name>
    <dbReference type="NCBI Taxonomy" id="6087"/>
    <lineage>
        <taxon>Eukaryota</taxon>
        <taxon>Metazoa</taxon>
        <taxon>Cnidaria</taxon>
        <taxon>Hydrozoa</taxon>
        <taxon>Hydroidolina</taxon>
        <taxon>Anthoathecata</taxon>
        <taxon>Aplanulata</taxon>
        <taxon>Hydridae</taxon>
        <taxon>Hydra</taxon>
    </lineage>
</organism>
<dbReference type="Proteomes" id="UP001652625">
    <property type="component" value="Chromosome 11"/>
</dbReference>
<dbReference type="InterPro" id="IPR038718">
    <property type="entry name" value="SNF2-like_sf"/>
</dbReference>
<dbReference type="InterPro" id="IPR001650">
    <property type="entry name" value="Helicase_C-like"/>
</dbReference>
<dbReference type="SUPFAM" id="SSF52540">
    <property type="entry name" value="P-loop containing nucleoside triphosphate hydrolases"/>
    <property type="match status" value="2"/>
</dbReference>
<proteinExistence type="predicted"/>
<evidence type="ECO:0000259" key="3">
    <source>
        <dbReference type="PROSITE" id="PS51194"/>
    </source>
</evidence>
<dbReference type="PROSITE" id="PS51194">
    <property type="entry name" value="HELICASE_CTER"/>
    <property type="match status" value="1"/>
</dbReference>
<dbReference type="CDD" id="cd18793">
    <property type="entry name" value="SF2_C_SNF"/>
    <property type="match status" value="1"/>
</dbReference>
<dbReference type="InterPro" id="IPR027417">
    <property type="entry name" value="P-loop_NTPase"/>
</dbReference>
<dbReference type="PANTHER" id="PTHR45766:SF6">
    <property type="entry name" value="SWI_SNF-RELATED MATRIX-ASSOCIATED ACTIN-DEPENDENT REGULATOR OF CHROMATIN SUBFAMILY A-LIKE PROTEIN 1"/>
    <property type="match status" value="1"/>
</dbReference>
<keyword evidence="1" id="KW-0378">Hydrolase</keyword>
<dbReference type="Pfam" id="PF00176">
    <property type="entry name" value="SNF2-rel_dom"/>
    <property type="match status" value="1"/>
</dbReference>